<organism evidence="1 2">
    <name type="scientific">Vicia faba</name>
    <name type="common">Broad bean</name>
    <name type="synonym">Faba vulgaris</name>
    <dbReference type="NCBI Taxonomy" id="3906"/>
    <lineage>
        <taxon>Eukaryota</taxon>
        <taxon>Viridiplantae</taxon>
        <taxon>Streptophyta</taxon>
        <taxon>Embryophyta</taxon>
        <taxon>Tracheophyta</taxon>
        <taxon>Spermatophyta</taxon>
        <taxon>Magnoliopsida</taxon>
        <taxon>eudicotyledons</taxon>
        <taxon>Gunneridae</taxon>
        <taxon>Pentapetalae</taxon>
        <taxon>rosids</taxon>
        <taxon>fabids</taxon>
        <taxon>Fabales</taxon>
        <taxon>Fabaceae</taxon>
        <taxon>Papilionoideae</taxon>
        <taxon>50 kb inversion clade</taxon>
        <taxon>NPAAA clade</taxon>
        <taxon>Hologalegina</taxon>
        <taxon>IRL clade</taxon>
        <taxon>Fabeae</taxon>
        <taxon>Vicia</taxon>
    </lineage>
</organism>
<keyword evidence="2" id="KW-1185">Reference proteome</keyword>
<evidence type="ECO:0000313" key="2">
    <source>
        <dbReference type="Proteomes" id="UP001157006"/>
    </source>
</evidence>
<evidence type="ECO:0000313" key="1">
    <source>
        <dbReference type="EMBL" id="CAI8592498.1"/>
    </source>
</evidence>
<proteinExistence type="predicted"/>
<sequence length="138" mass="15795">MTPRTHIWPGRASLTDSHRRWMAAKQFRAPCSIRRRGSRPAAEWTRDLDNEPVTEDVHATIEDDMHIMAETEVPHHFETNAPTHIEVTPQSDTEATAMGDVEVTPHAMGDMEVTHLVDSKVTTPTLTEMFIHIDRWFL</sequence>
<reference evidence="1 2" key="1">
    <citation type="submission" date="2023-01" db="EMBL/GenBank/DDBJ databases">
        <authorList>
            <person name="Kreplak J."/>
        </authorList>
    </citation>
    <scope>NUCLEOTIDE SEQUENCE [LARGE SCALE GENOMIC DNA]</scope>
</reference>
<dbReference type="Proteomes" id="UP001157006">
    <property type="component" value="Chromosome 1S"/>
</dbReference>
<protein>
    <submittedName>
        <fullName evidence="1">Uncharacterized protein</fullName>
    </submittedName>
</protein>
<gene>
    <name evidence="1" type="ORF">VFH_I042920</name>
</gene>
<dbReference type="EMBL" id="OX451735">
    <property type="protein sequence ID" value="CAI8592498.1"/>
    <property type="molecule type" value="Genomic_DNA"/>
</dbReference>
<name>A0AAV0Z5Z7_VICFA</name>
<dbReference type="AlphaFoldDB" id="A0AAV0Z5Z7"/>
<accession>A0AAV0Z5Z7</accession>